<feature type="transmembrane region" description="Helical" evidence="6">
    <location>
        <begin position="267"/>
        <end position="289"/>
    </location>
</feature>
<keyword evidence="3 6" id="KW-1133">Transmembrane helix</keyword>
<accession>A0A0G4LT82</accession>
<organism evidence="7 8">
    <name type="scientific">Verticillium longisporum</name>
    <name type="common">Verticillium dahliae var. longisporum</name>
    <dbReference type="NCBI Taxonomy" id="100787"/>
    <lineage>
        <taxon>Eukaryota</taxon>
        <taxon>Fungi</taxon>
        <taxon>Dikarya</taxon>
        <taxon>Ascomycota</taxon>
        <taxon>Pezizomycotina</taxon>
        <taxon>Sordariomycetes</taxon>
        <taxon>Hypocreomycetidae</taxon>
        <taxon>Glomerellales</taxon>
        <taxon>Plectosphaerellaceae</taxon>
        <taxon>Verticillium</taxon>
    </lineage>
</organism>
<keyword evidence="8" id="KW-1185">Reference proteome</keyword>
<evidence type="ECO:0000256" key="2">
    <source>
        <dbReference type="ARBA" id="ARBA00022692"/>
    </source>
</evidence>
<evidence type="ECO:0000256" key="5">
    <source>
        <dbReference type="SAM" id="MobiDB-lite"/>
    </source>
</evidence>
<feature type="transmembrane region" description="Helical" evidence="6">
    <location>
        <begin position="50"/>
        <end position="71"/>
    </location>
</feature>
<comment type="subcellular location">
    <subcellularLocation>
        <location evidence="1">Membrane</location>
        <topology evidence="1">Multi-pass membrane protein</topology>
    </subcellularLocation>
</comment>
<gene>
    <name evidence="7" type="ORF">BN1708_014170</name>
</gene>
<proteinExistence type="predicted"/>
<dbReference type="GO" id="GO:0015179">
    <property type="term" value="F:L-amino acid transmembrane transporter activity"/>
    <property type="evidence" value="ECO:0007669"/>
    <property type="project" value="TreeGrafter"/>
</dbReference>
<dbReference type="GO" id="GO:0016020">
    <property type="term" value="C:membrane"/>
    <property type="evidence" value="ECO:0007669"/>
    <property type="project" value="UniProtKB-SubCell"/>
</dbReference>
<feature type="transmembrane region" description="Helical" evidence="6">
    <location>
        <begin position="218"/>
        <end position="240"/>
    </location>
</feature>
<feature type="transmembrane region" description="Helical" evidence="6">
    <location>
        <begin position="529"/>
        <end position="547"/>
    </location>
</feature>
<dbReference type="STRING" id="100787.A0A0G4LT82"/>
<dbReference type="Gene3D" id="1.20.1740.10">
    <property type="entry name" value="Amino acid/polyamine transporter I"/>
    <property type="match status" value="1"/>
</dbReference>
<evidence type="ECO:0000256" key="3">
    <source>
        <dbReference type="ARBA" id="ARBA00022989"/>
    </source>
</evidence>
<feature type="region of interest" description="Disordered" evidence="5">
    <location>
        <begin position="656"/>
        <end position="684"/>
    </location>
</feature>
<dbReference type="Proteomes" id="UP000044602">
    <property type="component" value="Unassembled WGS sequence"/>
</dbReference>
<feature type="transmembrane region" description="Helical" evidence="6">
    <location>
        <begin position="146"/>
        <end position="166"/>
    </location>
</feature>
<reference evidence="7 8" key="1">
    <citation type="submission" date="2015-05" db="EMBL/GenBank/DDBJ databases">
        <authorList>
            <person name="Wang D.B."/>
            <person name="Wang M."/>
        </authorList>
    </citation>
    <scope>NUCLEOTIDE SEQUENCE [LARGE SCALE GENOMIC DNA]</scope>
    <source>
        <strain evidence="7">VL1</strain>
    </source>
</reference>
<dbReference type="EMBL" id="CVQH01018557">
    <property type="protein sequence ID" value="CRK25189.1"/>
    <property type="molecule type" value="Genomic_DNA"/>
</dbReference>
<evidence type="ECO:0000256" key="1">
    <source>
        <dbReference type="ARBA" id="ARBA00004141"/>
    </source>
</evidence>
<protein>
    <recommendedName>
        <fullName evidence="9">Amino acid permease/ SLC12A domain-containing protein</fullName>
    </recommendedName>
</protein>
<dbReference type="PANTHER" id="PTHR11785">
    <property type="entry name" value="AMINO ACID TRANSPORTER"/>
    <property type="match status" value="1"/>
</dbReference>
<evidence type="ECO:0000256" key="6">
    <source>
        <dbReference type="SAM" id="Phobius"/>
    </source>
</evidence>
<feature type="transmembrane region" description="Helical" evidence="6">
    <location>
        <begin position="567"/>
        <end position="591"/>
    </location>
</feature>
<dbReference type="Pfam" id="PF13520">
    <property type="entry name" value="AA_permease_2"/>
    <property type="match status" value="1"/>
</dbReference>
<sequence>MDDFPSSAGIRQEPARDREAHSIDSDRADLYDESNGNGIVTYAPKERFRLGYFTVCCLVINRMIGTGIFMSPQRVIQGTMSTGASLLFWVAGIIYCICGTHVYIEYGLNIPRYVINGVEQSVPRSGGDLNYLQYVYTKPAYRKNTVLLSTCIFGISFIILGNMAGNSINFAHRVLLAANVQDPSNGAVRGIAMAVATLTCFIHAISRRGGLWLNNTLAIVKVGIMLLIIITAACVGGNALPKTENVFTDNISADNSFRGGSNQPNGYAHAFLAIIFSFSGFEQPNYVLGEISRPRKKFPRAMSTGVGIVLVLYLAVNLSYMVVVPKLDQINVDRSVAEQFFELTLGHLDGGRDTGLRIFNGLLAVSSLGNIIVMTYTAARVKQEIAKEGILPFPKFFSQNTDMSVGRVMRWFQKHGMFKSIMRLSWFSPEEHSEKTPVGALVLHFVSCLVLIFATWGMKPTEAYTLLTSWSAYVVTAFMSTFLGLGILILRFRGPPPTAVSRDGDEPNDQTIPENPTWTDLTGKGINPVVSIIAASVYMAGGLYPVITTWVPPTGLYEQLTKPKAEWWIVPTVSWCVIGLGIAWFLGFVGVAKHIDRKDHRVFVVEKRPEFEPAEGPGKSDVEGSSGRVDPRRSGGLVQVHETVYLSWVGRETLRQRRQGTADGDGTQMEERRESNMSPYAGTDFDGYFTNLNATPGQGRYQY</sequence>
<keyword evidence="4 6" id="KW-0472">Membrane</keyword>
<name>A0A0G4LT82_VERLO</name>
<keyword evidence="2 6" id="KW-0812">Transmembrane</keyword>
<dbReference type="PANTHER" id="PTHR11785:SF382">
    <property type="entry name" value="LOW-AFFINITY METHIONINE PERMEASE"/>
    <property type="match status" value="1"/>
</dbReference>
<feature type="transmembrane region" description="Helical" evidence="6">
    <location>
        <begin position="438"/>
        <end position="458"/>
    </location>
</feature>
<feature type="region of interest" description="Disordered" evidence="5">
    <location>
        <begin position="610"/>
        <end position="633"/>
    </location>
</feature>
<feature type="transmembrane region" description="Helical" evidence="6">
    <location>
        <begin position="470"/>
        <end position="492"/>
    </location>
</feature>
<feature type="region of interest" description="Disordered" evidence="5">
    <location>
        <begin position="1"/>
        <end position="29"/>
    </location>
</feature>
<feature type="transmembrane region" description="Helical" evidence="6">
    <location>
        <begin position="186"/>
        <end position="206"/>
    </location>
</feature>
<dbReference type="InterPro" id="IPR002293">
    <property type="entry name" value="AA/rel_permease1"/>
</dbReference>
<dbReference type="AlphaFoldDB" id="A0A0G4LT82"/>
<feature type="transmembrane region" description="Helical" evidence="6">
    <location>
        <begin position="301"/>
        <end position="323"/>
    </location>
</feature>
<evidence type="ECO:0000313" key="7">
    <source>
        <dbReference type="EMBL" id="CRK25189.1"/>
    </source>
</evidence>
<dbReference type="InterPro" id="IPR050598">
    <property type="entry name" value="AminoAcid_Transporter"/>
</dbReference>
<evidence type="ECO:0000256" key="4">
    <source>
        <dbReference type="ARBA" id="ARBA00023136"/>
    </source>
</evidence>
<feature type="compositionally biased region" description="Basic and acidic residues" evidence="5">
    <location>
        <begin position="13"/>
        <end position="29"/>
    </location>
</feature>
<feature type="transmembrane region" description="Helical" evidence="6">
    <location>
        <begin position="358"/>
        <end position="379"/>
    </location>
</feature>
<feature type="transmembrane region" description="Helical" evidence="6">
    <location>
        <begin position="83"/>
        <end position="104"/>
    </location>
</feature>
<evidence type="ECO:0008006" key="9">
    <source>
        <dbReference type="Google" id="ProtNLM"/>
    </source>
</evidence>
<evidence type="ECO:0000313" key="8">
    <source>
        <dbReference type="Proteomes" id="UP000044602"/>
    </source>
</evidence>